<comment type="caution">
    <text evidence="1">The sequence shown here is derived from an EMBL/GenBank/DDBJ whole genome shotgun (WGS) entry which is preliminary data.</text>
</comment>
<evidence type="ECO:0000313" key="2">
    <source>
        <dbReference type="Proteomes" id="UP000636264"/>
    </source>
</evidence>
<evidence type="ECO:0000313" key="1">
    <source>
        <dbReference type="EMBL" id="GGA82144.1"/>
    </source>
</evidence>
<dbReference type="AlphaFoldDB" id="A0A916WAT4"/>
<sequence length="59" mass="6626">MKQHDAPVRTLGRQMSLMFEPCKVEGMNDAERAEAITTLAQVLMQAAGLVIEELDDERH</sequence>
<name>A0A916WAT4_9HYPH</name>
<reference evidence="1" key="1">
    <citation type="journal article" date="2014" name="Int. J. Syst. Evol. Microbiol.">
        <title>Complete genome sequence of Corynebacterium casei LMG S-19264T (=DSM 44701T), isolated from a smear-ripened cheese.</title>
        <authorList>
            <consortium name="US DOE Joint Genome Institute (JGI-PGF)"/>
            <person name="Walter F."/>
            <person name="Albersmeier A."/>
            <person name="Kalinowski J."/>
            <person name="Ruckert C."/>
        </authorList>
    </citation>
    <scope>NUCLEOTIDE SEQUENCE</scope>
    <source>
        <strain evidence="1">CGMCC 1.15320</strain>
    </source>
</reference>
<gene>
    <name evidence="1" type="ORF">GCM10011385_40460</name>
</gene>
<protein>
    <submittedName>
        <fullName evidence="1">Uncharacterized protein</fullName>
    </submittedName>
</protein>
<accession>A0A916WAT4</accession>
<keyword evidence="2" id="KW-1185">Reference proteome</keyword>
<reference evidence="1" key="2">
    <citation type="submission" date="2020-09" db="EMBL/GenBank/DDBJ databases">
        <authorList>
            <person name="Sun Q."/>
            <person name="Zhou Y."/>
        </authorList>
    </citation>
    <scope>NUCLEOTIDE SEQUENCE</scope>
    <source>
        <strain evidence="1">CGMCC 1.15320</strain>
    </source>
</reference>
<dbReference type="Proteomes" id="UP000636264">
    <property type="component" value="Unassembled WGS sequence"/>
</dbReference>
<proteinExistence type="predicted"/>
<organism evidence="1 2">
    <name type="scientific">Nitratireductor aestuarii</name>
    <dbReference type="NCBI Taxonomy" id="1735103"/>
    <lineage>
        <taxon>Bacteria</taxon>
        <taxon>Pseudomonadati</taxon>
        <taxon>Pseudomonadota</taxon>
        <taxon>Alphaproteobacteria</taxon>
        <taxon>Hyphomicrobiales</taxon>
        <taxon>Phyllobacteriaceae</taxon>
        <taxon>Nitratireductor</taxon>
    </lineage>
</organism>
<dbReference type="RefSeq" id="WP_188722925.1">
    <property type="nucleotide sequence ID" value="NZ_BMIF01000024.1"/>
</dbReference>
<dbReference type="EMBL" id="BMIF01000024">
    <property type="protein sequence ID" value="GGA82144.1"/>
    <property type="molecule type" value="Genomic_DNA"/>
</dbReference>